<dbReference type="GO" id="GO:0003700">
    <property type="term" value="F:DNA-binding transcription factor activity"/>
    <property type="evidence" value="ECO:0007669"/>
    <property type="project" value="InterPro"/>
</dbReference>
<dbReference type="PRINTS" id="PR00040">
    <property type="entry name" value="HTHMERR"/>
</dbReference>
<dbReference type="PANTHER" id="PTHR30204:SF93">
    <property type="entry name" value="HTH MERR-TYPE DOMAIN-CONTAINING PROTEIN"/>
    <property type="match status" value="1"/>
</dbReference>
<dbReference type="EMBL" id="BOMB01000021">
    <property type="protein sequence ID" value="GID12863.1"/>
    <property type="molecule type" value="Genomic_DNA"/>
</dbReference>
<dbReference type="PANTHER" id="PTHR30204">
    <property type="entry name" value="REDOX-CYCLING DRUG-SENSING TRANSCRIPTIONAL ACTIVATOR SOXR"/>
    <property type="match status" value="1"/>
</dbReference>
<keyword evidence="1" id="KW-0238">DNA-binding</keyword>
<comment type="caution">
    <text evidence="3">The sequence shown here is derived from an EMBL/GenBank/DDBJ whole genome shotgun (WGS) entry which is preliminary data.</text>
</comment>
<evidence type="ECO:0000259" key="2">
    <source>
        <dbReference type="PROSITE" id="PS50937"/>
    </source>
</evidence>
<dbReference type="SMART" id="SM00422">
    <property type="entry name" value="HTH_MERR"/>
    <property type="match status" value="1"/>
</dbReference>
<name>A0A8J3J2A7_9ACTN</name>
<keyword evidence="4" id="KW-1185">Reference proteome</keyword>
<gene>
    <name evidence="3" type="ORF">Aru02nite_37520</name>
</gene>
<dbReference type="AlphaFoldDB" id="A0A8J3J2A7"/>
<accession>A0A8J3J2A7</accession>
<dbReference type="Proteomes" id="UP000612808">
    <property type="component" value="Unassembled WGS sequence"/>
</dbReference>
<dbReference type="SUPFAM" id="SSF46955">
    <property type="entry name" value="Putative DNA-binding domain"/>
    <property type="match status" value="1"/>
</dbReference>
<dbReference type="Pfam" id="PF13411">
    <property type="entry name" value="MerR_1"/>
    <property type="match status" value="1"/>
</dbReference>
<evidence type="ECO:0000256" key="1">
    <source>
        <dbReference type="ARBA" id="ARBA00023125"/>
    </source>
</evidence>
<dbReference type="GO" id="GO:0003677">
    <property type="term" value="F:DNA binding"/>
    <property type="evidence" value="ECO:0007669"/>
    <property type="project" value="UniProtKB-KW"/>
</dbReference>
<dbReference type="RefSeq" id="WP_203659305.1">
    <property type="nucleotide sequence ID" value="NZ_BAAAZM010000008.1"/>
</dbReference>
<reference evidence="3" key="1">
    <citation type="submission" date="2021-01" db="EMBL/GenBank/DDBJ databases">
        <title>Whole genome shotgun sequence of Actinocatenispora rupis NBRC 107355.</title>
        <authorList>
            <person name="Komaki H."/>
            <person name="Tamura T."/>
        </authorList>
    </citation>
    <scope>NUCLEOTIDE SEQUENCE</scope>
    <source>
        <strain evidence="3">NBRC 107355</strain>
    </source>
</reference>
<feature type="domain" description="HTH merR-type" evidence="2">
    <location>
        <begin position="5"/>
        <end position="74"/>
    </location>
</feature>
<dbReference type="CDD" id="cd00592">
    <property type="entry name" value="HTH_MerR-like"/>
    <property type="match status" value="1"/>
</dbReference>
<dbReference type="InterPro" id="IPR047057">
    <property type="entry name" value="MerR_fam"/>
</dbReference>
<dbReference type="Gene3D" id="1.10.1660.10">
    <property type="match status" value="1"/>
</dbReference>
<evidence type="ECO:0000313" key="3">
    <source>
        <dbReference type="EMBL" id="GID12863.1"/>
    </source>
</evidence>
<evidence type="ECO:0000313" key="4">
    <source>
        <dbReference type="Proteomes" id="UP000612808"/>
    </source>
</evidence>
<organism evidence="3 4">
    <name type="scientific">Actinocatenispora rupis</name>
    <dbReference type="NCBI Taxonomy" id="519421"/>
    <lineage>
        <taxon>Bacteria</taxon>
        <taxon>Bacillati</taxon>
        <taxon>Actinomycetota</taxon>
        <taxon>Actinomycetes</taxon>
        <taxon>Micromonosporales</taxon>
        <taxon>Micromonosporaceae</taxon>
        <taxon>Actinocatenispora</taxon>
    </lineage>
</organism>
<sequence length="312" mass="34153">MSEQGMSIGRLAARSGVPVKTIRYYSDVGLLPETTRTGAGYRQYDEDSAARLAYIRTLRELGLGLATIRQVLDRRVGLAEVAAAHAAALDGQIRILRTHRAVLRALAHREPDPVEVARMNDIARASAAERQRILDEFLDHVFGGLRVNPDFERMMRSVSPDLPDDPTTEQLDAWIELADLLADPDFRATVRRMAEAHAADPALVDGRRDARTSRELGDMVAERAGAALAAGTDPAAPAATPVLDGIVAAFAEYDGVADTPEYRERMLANIGGGGDPRTERYWQLLAVINGWPPVPTTMPAWRWVQDALAARR</sequence>
<dbReference type="InterPro" id="IPR009061">
    <property type="entry name" value="DNA-bd_dom_put_sf"/>
</dbReference>
<dbReference type="InterPro" id="IPR000551">
    <property type="entry name" value="MerR-type_HTH_dom"/>
</dbReference>
<protein>
    <submittedName>
        <fullName evidence="3">MerR family transcriptional regulator</fullName>
    </submittedName>
</protein>
<dbReference type="PROSITE" id="PS50937">
    <property type="entry name" value="HTH_MERR_2"/>
    <property type="match status" value="1"/>
</dbReference>
<proteinExistence type="predicted"/>